<feature type="compositionally biased region" description="Polar residues" evidence="1">
    <location>
        <begin position="201"/>
        <end position="225"/>
    </location>
</feature>
<protein>
    <submittedName>
        <fullName evidence="2">Uncharacterized protein</fullName>
    </submittedName>
</protein>
<feature type="compositionally biased region" description="Acidic residues" evidence="1">
    <location>
        <begin position="129"/>
        <end position="139"/>
    </location>
</feature>
<accession>A0A9P4I973</accession>
<evidence type="ECO:0000313" key="2">
    <source>
        <dbReference type="EMBL" id="KAF2095467.1"/>
    </source>
</evidence>
<keyword evidence="3" id="KW-1185">Reference proteome</keyword>
<proteinExistence type="predicted"/>
<sequence length="399" mass="44020">MVIAGFISTQPSHTNPFDMPQPSTPSPYRFAKKRDVAESATSKRFVPSKLRNDVAISTPQHSNETRQFAHAPRFSSKPTQNNAARQVSPTPDAFDAQDVKAGLRTSLRRVESIHDASQESEQAEKDIFEADQGDDDDLNPVDSTNRHNEHFGESTSALENYEHEDDITSPSKRRRLSPVASASTHSHAPATVLQTPRRFLSTASTSQQPPVQQVIGSNPSSTTLAPSHQRPPFLRPPPPPTQPEVSEPLPDAFSPRRRGNKFVPGGMAETMRGWIMDTAQVLRRNNEVDRWGPRHDAGGNGNAVQDDGTERFRIAERNEVAGPKAGVALLRGVSLDREINRTEELGEADPPCRTIMLVESAGKEYSDIRSGDVVSILPPHWEISVDGEPCRVAIEWQKD</sequence>
<evidence type="ECO:0000313" key="3">
    <source>
        <dbReference type="Proteomes" id="UP000799772"/>
    </source>
</evidence>
<feature type="compositionally biased region" description="Pro residues" evidence="1">
    <location>
        <begin position="233"/>
        <end position="242"/>
    </location>
</feature>
<feature type="compositionally biased region" description="Low complexity" evidence="1">
    <location>
        <begin position="177"/>
        <end position="192"/>
    </location>
</feature>
<dbReference type="Proteomes" id="UP000799772">
    <property type="component" value="Unassembled WGS sequence"/>
</dbReference>
<comment type="caution">
    <text evidence="2">The sequence shown here is derived from an EMBL/GenBank/DDBJ whole genome shotgun (WGS) entry which is preliminary data.</text>
</comment>
<gene>
    <name evidence="2" type="ORF">NA57DRAFT_79191</name>
</gene>
<dbReference type="EMBL" id="ML978131">
    <property type="protein sequence ID" value="KAF2095467.1"/>
    <property type="molecule type" value="Genomic_DNA"/>
</dbReference>
<reference evidence="2" key="1">
    <citation type="journal article" date="2020" name="Stud. Mycol.">
        <title>101 Dothideomycetes genomes: a test case for predicting lifestyles and emergence of pathogens.</title>
        <authorList>
            <person name="Haridas S."/>
            <person name="Albert R."/>
            <person name="Binder M."/>
            <person name="Bloem J."/>
            <person name="Labutti K."/>
            <person name="Salamov A."/>
            <person name="Andreopoulos B."/>
            <person name="Baker S."/>
            <person name="Barry K."/>
            <person name="Bills G."/>
            <person name="Bluhm B."/>
            <person name="Cannon C."/>
            <person name="Castanera R."/>
            <person name="Culley D."/>
            <person name="Daum C."/>
            <person name="Ezra D."/>
            <person name="Gonzalez J."/>
            <person name="Henrissat B."/>
            <person name="Kuo A."/>
            <person name="Liang C."/>
            <person name="Lipzen A."/>
            <person name="Lutzoni F."/>
            <person name="Magnuson J."/>
            <person name="Mondo S."/>
            <person name="Nolan M."/>
            <person name="Ohm R."/>
            <person name="Pangilinan J."/>
            <person name="Park H.-J."/>
            <person name="Ramirez L."/>
            <person name="Alfaro M."/>
            <person name="Sun H."/>
            <person name="Tritt A."/>
            <person name="Yoshinaga Y."/>
            <person name="Zwiers L.-H."/>
            <person name="Turgeon B."/>
            <person name="Goodwin S."/>
            <person name="Spatafora J."/>
            <person name="Crous P."/>
            <person name="Grigoriev I."/>
        </authorList>
    </citation>
    <scope>NUCLEOTIDE SEQUENCE</scope>
    <source>
        <strain evidence="2">CBS 133067</strain>
    </source>
</reference>
<dbReference type="OrthoDB" id="5389296at2759"/>
<organism evidence="2 3">
    <name type="scientific">Rhizodiscina lignyota</name>
    <dbReference type="NCBI Taxonomy" id="1504668"/>
    <lineage>
        <taxon>Eukaryota</taxon>
        <taxon>Fungi</taxon>
        <taxon>Dikarya</taxon>
        <taxon>Ascomycota</taxon>
        <taxon>Pezizomycotina</taxon>
        <taxon>Dothideomycetes</taxon>
        <taxon>Pleosporomycetidae</taxon>
        <taxon>Aulographales</taxon>
        <taxon>Rhizodiscinaceae</taxon>
        <taxon>Rhizodiscina</taxon>
    </lineage>
</organism>
<evidence type="ECO:0000256" key="1">
    <source>
        <dbReference type="SAM" id="MobiDB-lite"/>
    </source>
</evidence>
<feature type="region of interest" description="Disordered" evidence="1">
    <location>
        <begin position="129"/>
        <end position="265"/>
    </location>
</feature>
<feature type="compositionally biased region" description="Polar residues" evidence="1">
    <location>
        <begin position="76"/>
        <end position="89"/>
    </location>
</feature>
<feature type="region of interest" description="Disordered" evidence="1">
    <location>
        <begin position="1"/>
        <end position="96"/>
    </location>
</feature>
<name>A0A9P4I973_9PEZI</name>
<dbReference type="AlphaFoldDB" id="A0A9P4I973"/>
<feature type="compositionally biased region" description="Polar residues" evidence="1">
    <location>
        <begin position="55"/>
        <end position="66"/>
    </location>
</feature>